<gene>
    <name evidence="1" type="ORF">A9X01_14240</name>
</gene>
<name>A0A1A3CQG1_MYCAS</name>
<dbReference type="AlphaFoldDB" id="A0A1A3CQG1"/>
<organism evidence="1 2">
    <name type="scientific">Mycobacterium asiaticum</name>
    <dbReference type="NCBI Taxonomy" id="1790"/>
    <lineage>
        <taxon>Bacteria</taxon>
        <taxon>Bacillati</taxon>
        <taxon>Actinomycetota</taxon>
        <taxon>Actinomycetes</taxon>
        <taxon>Mycobacteriales</taxon>
        <taxon>Mycobacteriaceae</taxon>
        <taxon>Mycobacterium</taxon>
    </lineage>
</organism>
<proteinExistence type="predicted"/>
<dbReference type="EMBL" id="LZKQ01000063">
    <property type="protein sequence ID" value="OBI89109.1"/>
    <property type="molecule type" value="Genomic_DNA"/>
</dbReference>
<evidence type="ECO:0000313" key="1">
    <source>
        <dbReference type="EMBL" id="OBI89109.1"/>
    </source>
</evidence>
<dbReference type="Proteomes" id="UP000093795">
    <property type="component" value="Unassembled WGS sequence"/>
</dbReference>
<sequence length="81" mass="9169">MVPIEVSRRTSIASTHPHDRTLVCVPTLLYINYLSLERRIFVIRRMAKSEKRSSELQVAVCAGVASMPCMRSGVTHNEVRL</sequence>
<reference evidence="1 2" key="1">
    <citation type="submission" date="2016-06" db="EMBL/GenBank/DDBJ databases">
        <authorList>
            <person name="Kjaerup R.B."/>
            <person name="Dalgaard T.S."/>
            <person name="Juul-Madsen H.R."/>
        </authorList>
    </citation>
    <scope>NUCLEOTIDE SEQUENCE [LARGE SCALE GENOMIC DNA]</scope>
    <source>
        <strain evidence="1 2">1081914.2</strain>
    </source>
</reference>
<protein>
    <submittedName>
        <fullName evidence="1">Uncharacterized protein</fullName>
    </submittedName>
</protein>
<comment type="caution">
    <text evidence="1">The sequence shown here is derived from an EMBL/GenBank/DDBJ whole genome shotgun (WGS) entry which is preliminary data.</text>
</comment>
<evidence type="ECO:0000313" key="2">
    <source>
        <dbReference type="Proteomes" id="UP000093795"/>
    </source>
</evidence>
<accession>A0A1A3CQG1</accession>